<dbReference type="InterPro" id="IPR041542">
    <property type="entry name" value="GH43_C2"/>
</dbReference>
<dbReference type="RefSeq" id="WP_169172150.1">
    <property type="nucleotide sequence ID" value="NZ_JAAIII010000003.1"/>
</dbReference>
<dbReference type="InterPro" id="IPR006710">
    <property type="entry name" value="Glyco_hydro_43"/>
</dbReference>
<dbReference type="InterPro" id="IPR023296">
    <property type="entry name" value="Glyco_hydro_beta-prop_sf"/>
</dbReference>
<evidence type="ECO:0000256" key="1">
    <source>
        <dbReference type="ARBA" id="ARBA00009865"/>
    </source>
</evidence>
<feature type="site" description="Important for catalytic activity, responsible for pKa modulation of the active site Glu and correct orientation of both the proton donor and substrate" evidence="5">
    <location>
        <position position="143"/>
    </location>
</feature>
<feature type="domain" description="Beta-xylosidase C-terminal Concanavalin A-like" evidence="6">
    <location>
        <begin position="412"/>
        <end position="610"/>
    </location>
</feature>
<sequence>MTAYGDSTQASTMPAAPGRITNPILSGFHPDSSALQVGGDYYIATSTFEWWPCVDIYHSTDLVNWQWVAAPLNRTTQVNLRGNYNSGSIWAPHLSYKNGLFYLVYTDVKSWYPFKDTLNYVITAPSIEGPWGDPVLVTASGFDPALFHDDDGRSYFLNMLFDWRLERPGFAGTVIQEFDTDSMSLVGERKHFYQGTSLGVCEGPQILKKDGYYYLLCAAGGTGWMHAATVARSRSLDGPWEDSPYFPLMTTRDNPTAPLQKSGHCCFLRSGDEWYVTQICARPLTERGYCTLGRETAIQRIEWSEDGWPHLANGTICPDLTVPAPAASQSVVQLTDRSEHIDFAAGKPLPPSLKTLRAPLIAEAAADSSAQTDAAVASDASCAAVAPRLGDVVASSSQSQTISANYPCETPDYSLVARPGWLRLYGKQSLASLDKQTLFARRWEAFDFDAETLLDFTPKNFQQLAGLILFYDTDDWIYAYVTFDDEQSDQRILRVVRHDRTGTVYGSDPVALDADTPVRLKVEVRRDKARFFWAAAPANSADAVDGSDAVDTALDWQPLGGDQPADHISDDYVEETHKGYCAFTGAMVGICSQDMDAHTSHADFRYFDYREIH</sequence>
<reference evidence="7 8" key="1">
    <citation type="submission" date="2020-02" db="EMBL/GenBank/DDBJ databases">
        <title>Characterization of phylogenetic diversity of novel bifidobacterial species isolated in Czech ZOOs.</title>
        <authorList>
            <person name="Lugli G.A."/>
            <person name="Vera N.B."/>
            <person name="Ventura M."/>
        </authorList>
    </citation>
    <scope>NUCLEOTIDE SEQUENCE [LARGE SCALE GENOMIC DNA]</scope>
    <source>
        <strain evidence="7 8">DSM 109957</strain>
    </source>
</reference>
<dbReference type="Gene3D" id="2.60.120.200">
    <property type="match status" value="1"/>
</dbReference>
<dbReference type="InterPro" id="IPR051795">
    <property type="entry name" value="Glycosyl_Hydrlase_43"/>
</dbReference>
<dbReference type="EMBL" id="JAAIII010000003">
    <property type="protein sequence ID" value="NMM94126.1"/>
    <property type="molecule type" value="Genomic_DNA"/>
</dbReference>
<dbReference type="SUPFAM" id="SSF49899">
    <property type="entry name" value="Concanavalin A-like lectins/glucanases"/>
    <property type="match status" value="1"/>
</dbReference>
<dbReference type="GO" id="GO:0005975">
    <property type="term" value="P:carbohydrate metabolic process"/>
    <property type="evidence" value="ECO:0007669"/>
    <property type="project" value="InterPro"/>
</dbReference>
<comment type="caution">
    <text evidence="7">The sequence shown here is derived from an EMBL/GenBank/DDBJ whole genome shotgun (WGS) entry which is preliminary data.</text>
</comment>
<evidence type="ECO:0000259" key="6">
    <source>
        <dbReference type="Pfam" id="PF17851"/>
    </source>
</evidence>
<dbReference type="GO" id="GO:0004553">
    <property type="term" value="F:hydrolase activity, hydrolyzing O-glycosyl compounds"/>
    <property type="evidence" value="ECO:0007669"/>
    <property type="project" value="InterPro"/>
</dbReference>
<organism evidence="7 8">
    <name type="scientific">Bifidobacterium oedipodis</name>
    <dbReference type="NCBI Taxonomy" id="2675322"/>
    <lineage>
        <taxon>Bacteria</taxon>
        <taxon>Bacillati</taxon>
        <taxon>Actinomycetota</taxon>
        <taxon>Actinomycetes</taxon>
        <taxon>Bifidobacteriales</taxon>
        <taxon>Bifidobacteriaceae</taxon>
        <taxon>Bifidobacterium</taxon>
    </lineage>
</organism>
<evidence type="ECO:0000256" key="5">
    <source>
        <dbReference type="PIRSR" id="PIRSR606710-2"/>
    </source>
</evidence>
<evidence type="ECO:0000256" key="3">
    <source>
        <dbReference type="ARBA" id="ARBA00023295"/>
    </source>
</evidence>
<dbReference type="PANTHER" id="PTHR42812">
    <property type="entry name" value="BETA-XYLOSIDASE"/>
    <property type="match status" value="1"/>
</dbReference>
<dbReference type="Proteomes" id="UP000532194">
    <property type="component" value="Unassembled WGS sequence"/>
</dbReference>
<dbReference type="CDD" id="cd09000">
    <property type="entry name" value="GH43_SXA-like"/>
    <property type="match status" value="1"/>
</dbReference>
<gene>
    <name evidence="7" type="ORF">G1C95_1313</name>
</gene>
<feature type="active site" description="Proton donor" evidence="4">
    <location>
        <position position="202"/>
    </location>
</feature>
<keyword evidence="3" id="KW-0326">Glycosidase</keyword>
<dbReference type="Pfam" id="PF17851">
    <property type="entry name" value="GH43_C2"/>
    <property type="match status" value="1"/>
</dbReference>
<proteinExistence type="inferred from homology"/>
<dbReference type="PANTHER" id="PTHR42812:SF12">
    <property type="entry name" value="BETA-XYLOSIDASE-RELATED"/>
    <property type="match status" value="1"/>
</dbReference>
<comment type="similarity">
    <text evidence="1">Belongs to the glycosyl hydrolase 43 family.</text>
</comment>
<evidence type="ECO:0000256" key="2">
    <source>
        <dbReference type="ARBA" id="ARBA00022801"/>
    </source>
</evidence>
<evidence type="ECO:0000313" key="7">
    <source>
        <dbReference type="EMBL" id="NMM94126.1"/>
    </source>
</evidence>
<dbReference type="InterPro" id="IPR013320">
    <property type="entry name" value="ConA-like_dom_sf"/>
</dbReference>
<feature type="active site" description="Proton acceptor" evidence="4">
    <location>
        <position position="31"/>
    </location>
</feature>
<name>A0A7Y0HSK8_9BIFI</name>
<dbReference type="SUPFAM" id="SSF75005">
    <property type="entry name" value="Arabinanase/levansucrase/invertase"/>
    <property type="match status" value="1"/>
</dbReference>
<evidence type="ECO:0000256" key="4">
    <source>
        <dbReference type="PIRSR" id="PIRSR606710-1"/>
    </source>
</evidence>
<dbReference type="Pfam" id="PF04616">
    <property type="entry name" value="Glyco_hydro_43"/>
    <property type="match status" value="1"/>
</dbReference>
<evidence type="ECO:0000313" key="8">
    <source>
        <dbReference type="Proteomes" id="UP000532194"/>
    </source>
</evidence>
<keyword evidence="2 7" id="KW-0378">Hydrolase</keyword>
<dbReference type="AlphaFoldDB" id="A0A7Y0HSK8"/>
<accession>A0A7Y0HSK8</accession>
<keyword evidence="8" id="KW-1185">Reference proteome</keyword>
<protein>
    <submittedName>
        <fullName evidence="7">Glycosyl hydrolases family 43</fullName>
    </submittedName>
</protein>
<dbReference type="Gene3D" id="2.115.10.20">
    <property type="entry name" value="Glycosyl hydrolase domain, family 43"/>
    <property type="match status" value="1"/>
</dbReference>